<dbReference type="PANTHER" id="PTHR46112">
    <property type="entry name" value="AMINOPEPTIDASE"/>
    <property type="match status" value="1"/>
</dbReference>
<dbReference type="Pfam" id="PF01321">
    <property type="entry name" value="Creatinase_N"/>
    <property type="match status" value="1"/>
</dbReference>
<dbReference type="Proteomes" id="UP000268446">
    <property type="component" value="Unassembled WGS sequence"/>
</dbReference>
<feature type="non-terminal residue" evidence="6">
    <location>
        <position position="1"/>
    </location>
</feature>
<dbReference type="SUPFAM" id="SSF55920">
    <property type="entry name" value="Creatinase/aminopeptidase"/>
    <property type="match status" value="1"/>
</dbReference>
<dbReference type="GO" id="GO:0004177">
    <property type="term" value="F:aminopeptidase activity"/>
    <property type="evidence" value="ECO:0007669"/>
    <property type="project" value="UniProtKB-KW"/>
</dbReference>
<evidence type="ECO:0000259" key="5">
    <source>
        <dbReference type="Pfam" id="PF01321"/>
    </source>
</evidence>
<dbReference type="EMBL" id="QMQZ01000068">
    <property type="protein sequence ID" value="RLE51238.1"/>
    <property type="molecule type" value="Genomic_DNA"/>
</dbReference>
<feature type="domain" description="Peptidase M24" evidence="4">
    <location>
        <begin position="111"/>
        <end position="315"/>
    </location>
</feature>
<dbReference type="Gene3D" id="3.90.230.10">
    <property type="entry name" value="Creatinase/methionine aminopeptidase superfamily"/>
    <property type="match status" value="1"/>
</dbReference>
<comment type="similarity">
    <text evidence="3">Belongs to the peptidase M24B family.</text>
</comment>
<dbReference type="Gene3D" id="3.40.350.10">
    <property type="entry name" value="Creatinase/prolidase N-terminal domain"/>
    <property type="match status" value="1"/>
</dbReference>
<evidence type="ECO:0000259" key="4">
    <source>
        <dbReference type="Pfam" id="PF00557"/>
    </source>
</evidence>
<dbReference type="PANTHER" id="PTHR46112:SF2">
    <property type="entry name" value="XAA-PRO AMINOPEPTIDASE P-RELATED"/>
    <property type="match status" value="1"/>
</dbReference>
<reference evidence="6 7" key="1">
    <citation type="submission" date="2018-06" db="EMBL/GenBank/DDBJ databases">
        <title>Extensive metabolic versatility and redundancy in microbially diverse, dynamic hydrothermal sediments.</title>
        <authorList>
            <person name="Dombrowski N."/>
            <person name="Teske A."/>
            <person name="Baker B.J."/>
        </authorList>
    </citation>
    <scope>NUCLEOTIDE SEQUENCE [LARGE SCALE GENOMIC DNA]</scope>
    <source>
        <strain evidence="6">B29_G17</strain>
    </source>
</reference>
<keyword evidence="6" id="KW-0031">Aminopeptidase</keyword>
<evidence type="ECO:0000256" key="2">
    <source>
        <dbReference type="ARBA" id="ARBA00022801"/>
    </source>
</evidence>
<evidence type="ECO:0000313" key="7">
    <source>
        <dbReference type="Proteomes" id="UP000268446"/>
    </source>
</evidence>
<proteinExistence type="inferred from homology"/>
<dbReference type="AlphaFoldDB" id="A0A497EX34"/>
<dbReference type="Pfam" id="PF00557">
    <property type="entry name" value="Peptidase_M24"/>
    <property type="match status" value="1"/>
</dbReference>
<dbReference type="InterPro" id="IPR036005">
    <property type="entry name" value="Creatinase/aminopeptidase-like"/>
</dbReference>
<protein>
    <submittedName>
        <fullName evidence="6">Aminopeptidase P family protein</fullName>
    </submittedName>
</protein>
<dbReference type="SUPFAM" id="SSF53092">
    <property type="entry name" value="Creatinase/prolidase N-terminal domain"/>
    <property type="match status" value="1"/>
</dbReference>
<organism evidence="6 7">
    <name type="scientific">Thermoproteota archaeon</name>
    <dbReference type="NCBI Taxonomy" id="2056631"/>
    <lineage>
        <taxon>Archaea</taxon>
        <taxon>Thermoproteota</taxon>
    </lineage>
</organism>
<evidence type="ECO:0000313" key="6">
    <source>
        <dbReference type="EMBL" id="RLE51238.1"/>
    </source>
</evidence>
<dbReference type="GO" id="GO:0046872">
    <property type="term" value="F:metal ion binding"/>
    <property type="evidence" value="ECO:0007669"/>
    <property type="project" value="UniProtKB-KW"/>
</dbReference>
<keyword evidence="1 3" id="KW-0479">Metal-binding</keyword>
<dbReference type="InterPro" id="IPR000587">
    <property type="entry name" value="Creatinase_N"/>
</dbReference>
<keyword evidence="2" id="KW-0378">Hydrolase</keyword>
<accession>A0A497EX34</accession>
<dbReference type="InterPro" id="IPR029149">
    <property type="entry name" value="Creatin/AminoP/Spt16_N"/>
</dbReference>
<name>A0A497EX34_9CREN</name>
<dbReference type="PROSITE" id="PS00491">
    <property type="entry name" value="PROLINE_PEPTIDASE"/>
    <property type="match status" value="1"/>
</dbReference>
<dbReference type="InterPro" id="IPR050659">
    <property type="entry name" value="Peptidase_M24B"/>
</dbReference>
<gene>
    <name evidence="6" type="ORF">DRJ20_02425</name>
</gene>
<dbReference type="InterPro" id="IPR001131">
    <property type="entry name" value="Peptidase_M24B_aminopep-P_CS"/>
</dbReference>
<evidence type="ECO:0000256" key="3">
    <source>
        <dbReference type="RuleBase" id="RU000590"/>
    </source>
</evidence>
<evidence type="ECO:0000256" key="1">
    <source>
        <dbReference type="ARBA" id="ARBA00022723"/>
    </source>
</evidence>
<dbReference type="CDD" id="cd01092">
    <property type="entry name" value="APP-like"/>
    <property type="match status" value="1"/>
</dbReference>
<keyword evidence="6" id="KW-0645">Protease</keyword>
<sequence>YYFTGFPRGYALLIPSSGEPVLLVPKLEYEEASSSVKLGSVVPVERGVKLSEAIPLELSKVLERGTIGIEEDVTSISLYNALADKLKNFELKFASKIPSRLRAVKCAEEVELIKRALRIAESGVQAAINALKDGVKEVEVAGEAEYAMRKEGAEWFSFETIVASGVRSAYPHGQSSHKRLKSGELVVIDIGAKYGGYCSDITRTGVVDGKMSADALKLMECVNDAIEAALGRISAGVKASDVDAAARKVIVDRGYGEYFIHGLGHGVGLNVHEDPRLSSQSEDILQAGNVVTVEPGIYIPDFGGVRIEEMVLVKEDGYELLNRLSRIIT</sequence>
<feature type="domain" description="Creatinase N-terminal" evidence="5">
    <location>
        <begin position="1"/>
        <end position="104"/>
    </location>
</feature>
<dbReference type="InterPro" id="IPR000994">
    <property type="entry name" value="Pept_M24"/>
</dbReference>
<comment type="caution">
    <text evidence="6">The sequence shown here is derived from an EMBL/GenBank/DDBJ whole genome shotgun (WGS) entry which is preliminary data.</text>
</comment>